<evidence type="ECO:0000256" key="5">
    <source>
        <dbReference type="ARBA" id="ARBA00022679"/>
    </source>
</evidence>
<evidence type="ECO:0000256" key="13">
    <source>
        <dbReference type="ARBA" id="ARBA00049739"/>
    </source>
</evidence>
<evidence type="ECO:0000259" key="16">
    <source>
        <dbReference type="PROSITE" id="PS51562"/>
    </source>
</evidence>
<feature type="binding site" evidence="14">
    <location>
        <position position="143"/>
    </location>
    <ligand>
        <name>S-adenosyl-L-methionine</name>
        <dbReference type="ChEBI" id="CHEBI:59789"/>
    </ligand>
</feature>
<keyword evidence="4" id="KW-0507">mRNA processing</keyword>
<evidence type="ECO:0000256" key="1">
    <source>
        <dbReference type="ARBA" id="ARBA00004123"/>
    </source>
</evidence>
<feature type="binding site" evidence="14">
    <location>
        <position position="138"/>
    </location>
    <ligand>
        <name>S-adenosyl-L-methionine</name>
        <dbReference type="ChEBI" id="CHEBI:59789"/>
    </ligand>
</feature>
<keyword evidence="6" id="KW-0949">S-adenosyl-L-methionine</keyword>
<evidence type="ECO:0000256" key="11">
    <source>
        <dbReference type="ARBA" id="ARBA00033387"/>
    </source>
</evidence>
<feature type="site" description="mRNA cap binding" evidence="15">
    <location>
        <position position="291"/>
    </location>
</feature>
<keyword evidence="18" id="KW-1185">Reference proteome</keyword>
<feature type="binding site" evidence="14">
    <location>
        <position position="65"/>
    </location>
    <ligand>
        <name>S-adenosyl-L-methionine</name>
        <dbReference type="ChEBI" id="CHEBI:59789"/>
    </ligand>
</feature>
<reference evidence="17" key="1">
    <citation type="submission" date="2022-07" db="EMBL/GenBank/DDBJ databases">
        <title>Phylogenomic reconstructions and comparative analyses of Kickxellomycotina fungi.</title>
        <authorList>
            <person name="Reynolds N.K."/>
            <person name="Stajich J.E."/>
            <person name="Barry K."/>
            <person name="Grigoriev I.V."/>
            <person name="Crous P."/>
            <person name="Smith M.E."/>
        </authorList>
    </citation>
    <scope>NUCLEOTIDE SEQUENCE</scope>
    <source>
        <strain evidence="17">RSA 567</strain>
    </source>
</reference>
<feature type="binding site" evidence="14">
    <location>
        <position position="116"/>
    </location>
    <ligand>
        <name>S-adenosyl-L-methionine</name>
        <dbReference type="ChEBI" id="CHEBI:59789"/>
    </ligand>
</feature>
<sequence>MSVYSADSTRSSGSVVAAHYNARPELGRERRNQSDIIGLRKYNNWVKNVLIGGHSRPGDCVLDLGCGKGGDLLKWNNAGISYYLGLDIAEVSVQQARERFRDLRNARFKAEFHAIDCFGTSIRPVVPPQFSADIVSIQFCMHYAFGTRETACQMLENATAYLRPGGHIIATIPNANWLVKKVRSVPDLTFGNNIYTVKFKSKDQFTGFGDAYSFALQDAIDDCPEYLIHLPTLEDLGRQYNLQLVKARPFHEFYRDYLDNPELVRLLYRMHVLGPNGESMSAEEWEAVGLYMAVVFRKYD</sequence>
<organism evidence="17 18">
    <name type="scientific">Dimargaris verticillata</name>
    <dbReference type="NCBI Taxonomy" id="2761393"/>
    <lineage>
        <taxon>Eukaryota</taxon>
        <taxon>Fungi</taxon>
        <taxon>Fungi incertae sedis</taxon>
        <taxon>Zoopagomycota</taxon>
        <taxon>Kickxellomycotina</taxon>
        <taxon>Dimargaritomycetes</taxon>
        <taxon>Dimargaritales</taxon>
        <taxon>Dimargaritaceae</taxon>
        <taxon>Dimargaris</taxon>
    </lineage>
</organism>
<evidence type="ECO:0000256" key="8">
    <source>
        <dbReference type="ARBA" id="ARBA00023042"/>
    </source>
</evidence>
<dbReference type="PANTHER" id="PTHR12189">
    <property type="entry name" value="MRNA GUANINE-7- METHYLTRANSFERASE"/>
    <property type="match status" value="1"/>
</dbReference>
<feature type="binding site" evidence="15">
    <location>
        <begin position="43"/>
        <end position="44"/>
    </location>
    <ligand>
        <name>mRNA</name>
        <dbReference type="ChEBI" id="CHEBI:33699"/>
    </ligand>
</feature>
<comment type="catalytic activity">
    <reaction evidence="12">
        <text>a 5'-end (5'-triphosphoguanosine)-ribonucleoside in mRNA + S-adenosyl-L-methionine = a 5'-end (N(7)-methyl 5'-triphosphoguanosine)-ribonucleoside in mRNA + S-adenosyl-L-homocysteine</text>
        <dbReference type="Rhea" id="RHEA:67008"/>
        <dbReference type="Rhea" id="RHEA-COMP:17166"/>
        <dbReference type="Rhea" id="RHEA-COMP:17167"/>
        <dbReference type="ChEBI" id="CHEBI:57856"/>
        <dbReference type="ChEBI" id="CHEBI:59789"/>
        <dbReference type="ChEBI" id="CHEBI:156461"/>
        <dbReference type="ChEBI" id="CHEBI:167617"/>
        <dbReference type="EC" id="2.1.1.56"/>
    </reaction>
</comment>
<dbReference type="GO" id="GO:0005634">
    <property type="term" value="C:nucleus"/>
    <property type="evidence" value="ECO:0007669"/>
    <property type="project" value="UniProtKB-SubCell"/>
</dbReference>
<feature type="site" description="mRNA cap binding" evidence="15">
    <location>
        <position position="74"/>
    </location>
</feature>
<accession>A0A9W8AWQ7</accession>
<dbReference type="PIRSF" id="PIRSF028762">
    <property type="entry name" value="ABD1"/>
    <property type="match status" value="1"/>
</dbReference>
<evidence type="ECO:0000313" key="18">
    <source>
        <dbReference type="Proteomes" id="UP001151582"/>
    </source>
</evidence>
<comment type="caution">
    <text evidence="17">The sequence shown here is derived from an EMBL/GenBank/DDBJ whole genome shotgun (WGS) entry which is preliminary data.</text>
</comment>
<feature type="binding site" evidence="14">
    <location>
        <position position="87"/>
    </location>
    <ligand>
        <name>S-adenosyl-L-methionine</name>
        <dbReference type="ChEBI" id="CHEBI:59789"/>
    </ligand>
</feature>
<dbReference type="InterPro" id="IPR016899">
    <property type="entry name" value="mRNA_G-N7_MeTrfase_euk"/>
</dbReference>
<name>A0A9W8AWQ7_9FUNG</name>
<dbReference type="PROSITE" id="PS51562">
    <property type="entry name" value="RNA_CAP0_MT"/>
    <property type="match status" value="1"/>
</dbReference>
<evidence type="ECO:0000256" key="14">
    <source>
        <dbReference type="PIRSR" id="PIRSR028762-1"/>
    </source>
</evidence>
<dbReference type="EC" id="2.1.1.56" evidence="2"/>
<dbReference type="GO" id="GO:0004482">
    <property type="term" value="F:mRNA 5'-cap (guanine-N7-)-methyltransferase activity"/>
    <property type="evidence" value="ECO:0007669"/>
    <property type="project" value="UniProtKB-EC"/>
</dbReference>
<evidence type="ECO:0000256" key="7">
    <source>
        <dbReference type="ARBA" id="ARBA00022884"/>
    </source>
</evidence>
<evidence type="ECO:0000256" key="3">
    <source>
        <dbReference type="ARBA" id="ARBA00022603"/>
    </source>
</evidence>
<dbReference type="EMBL" id="JANBQB010001205">
    <property type="protein sequence ID" value="KAJ1971910.1"/>
    <property type="molecule type" value="Genomic_DNA"/>
</dbReference>
<dbReference type="InterPro" id="IPR004971">
    <property type="entry name" value="mRNA_G-N7_MeTrfase_dom"/>
</dbReference>
<dbReference type="OrthoDB" id="10248867at2759"/>
<dbReference type="AlphaFoldDB" id="A0A9W8AWQ7"/>
<dbReference type="Pfam" id="PF03291">
    <property type="entry name" value="mRNA_G-N7_MeTrfase"/>
    <property type="match status" value="1"/>
</dbReference>
<evidence type="ECO:0000256" key="15">
    <source>
        <dbReference type="PIRSR" id="PIRSR028762-2"/>
    </source>
</evidence>
<dbReference type="PANTHER" id="PTHR12189:SF2">
    <property type="entry name" value="MRNA CAP GUANINE-N7 METHYLTRANSFERASE"/>
    <property type="match status" value="1"/>
</dbReference>
<keyword evidence="5 17" id="KW-0808">Transferase</keyword>
<dbReference type="Gene3D" id="3.40.50.150">
    <property type="entry name" value="Vaccinia Virus protein VP39"/>
    <property type="match status" value="1"/>
</dbReference>
<dbReference type="InterPro" id="IPR029063">
    <property type="entry name" value="SAM-dependent_MTases_sf"/>
</dbReference>
<evidence type="ECO:0000256" key="4">
    <source>
        <dbReference type="ARBA" id="ARBA00022664"/>
    </source>
</evidence>
<feature type="site" description="mRNA cap binding" evidence="15">
    <location>
        <position position="225"/>
    </location>
</feature>
<keyword evidence="8 15" id="KW-0506">mRNA capping</keyword>
<evidence type="ECO:0000313" key="17">
    <source>
        <dbReference type="EMBL" id="KAJ1971910.1"/>
    </source>
</evidence>
<proteinExistence type="predicted"/>
<evidence type="ECO:0000256" key="6">
    <source>
        <dbReference type="ARBA" id="ARBA00022691"/>
    </source>
</evidence>
<keyword evidence="9" id="KW-0539">Nucleus</keyword>
<evidence type="ECO:0000256" key="2">
    <source>
        <dbReference type="ARBA" id="ARBA00011926"/>
    </source>
</evidence>
<keyword evidence="3 17" id="KW-0489">Methyltransferase</keyword>
<feature type="binding site" evidence="14">
    <location>
        <position position="47"/>
    </location>
    <ligand>
        <name>S-adenosyl-L-methionine</name>
        <dbReference type="ChEBI" id="CHEBI:59789"/>
    </ligand>
</feature>
<evidence type="ECO:0000256" key="10">
    <source>
        <dbReference type="ARBA" id="ARBA00032772"/>
    </source>
</evidence>
<feature type="site" description="mRNA cap binding" evidence="15">
    <location>
        <position position="142"/>
    </location>
</feature>
<evidence type="ECO:0000256" key="12">
    <source>
        <dbReference type="ARBA" id="ARBA00044712"/>
    </source>
</evidence>
<feature type="domain" description="MRNA cap 0 methyltransferase" evidence="16">
    <location>
        <begin position="34"/>
        <end position="299"/>
    </location>
</feature>
<dbReference type="CDD" id="cd02440">
    <property type="entry name" value="AdoMet_MTases"/>
    <property type="match status" value="1"/>
</dbReference>
<feature type="site" description="mRNA cap binding" evidence="15">
    <location>
        <position position="68"/>
    </location>
</feature>
<feature type="site" description="mRNA cap binding" evidence="15">
    <location>
        <position position="99"/>
    </location>
</feature>
<evidence type="ECO:0000256" key="9">
    <source>
        <dbReference type="ARBA" id="ARBA00023242"/>
    </source>
</evidence>
<keyword evidence="7" id="KW-0694">RNA-binding</keyword>
<dbReference type="InterPro" id="IPR039753">
    <property type="entry name" value="RG7MT1"/>
</dbReference>
<comment type="subcellular location">
    <subcellularLocation>
        <location evidence="1">Nucleus</location>
    </subcellularLocation>
</comment>
<dbReference type="SUPFAM" id="SSF53335">
    <property type="entry name" value="S-adenosyl-L-methionine-dependent methyltransferases"/>
    <property type="match status" value="1"/>
</dbReference>
<gene>
    <name evidence="17" type="primary">ABD1</name>
    <name evidence="17" type="ORF">H4R34_005586</name>
</gene>
<dbReference type="Proteomes" id="UP001151582">
    <property type="component" value="Unassembled WGS sequence"/>
</dbReference>
<protein>
    <recommendedName>
        <fullName evidence="13">mRNA cap guanine-N(7) methyltransferase</fullName>
        <ecNumber evidence="2">2.1.1.56</ecNumber>
    </recommendedName>
    <alternativeName>
        <fullName evidence="10">mRNA (guanine-N(7))-methyltransferase</fullName>
    </alternativeName>
    <alternativeName>
        <fullName evidence="11">mRNA cap methyltransferase</fullName>
    </alternativeName>
</protein>
<dbReference type="GO" id="GO:0003723">
    <property type="term" value="F:RNA binding"/>
    <property type="evidence" value="ECO:0007669"/>
    <property type="project" value="UniProtKB-KW"/>
</dbReference>